<evidence type="ECO:0000256" key="1">
    <source>
        <dbReference type="SAM" id="MobiDB-lite"/>
    </source>
</evidence>
<protein>
    <recommendedName>
        <fullName evidence="4">EF-hand domain-containing protein</fullName>
    </recommendedName>
</protein>
<evidence type="ECO:0000313" key="3">
    <source>
        <dbReference type="Proteomes" id="UP000481037"/>
    </source>
</evidence>
<accession>A0A6L5QLX0</accession>
<feature type="region of interest" description="Disordered" evidence="1">
    <location>
        <begin position="120"/>
        <end position="144"/>
    </location>
</feature>
<evidence type="ECO:0008006" key="4">
    <source>
        <dbReference type="Google" id="ProtNLM"/>
    </source>
</evidence>
<proteinExistence type="predicted"/>
<dbReference type="AlphaFoldDB" id="A0A6L5QLX0"/>
<reference evidence="2 3" key="1">
    <citation type="submission" date="2019-11" db="EMBL/GenBank/DDBJ databases">
        <title>Novel species isolated from a subtropical stream in China.</title>
        <authorList>
            <person name="Lu H."/>
        </authorList>
    </citation>
    <scope>NUCLEOTIDE SEQUENCE [LARGE SCALE GENOMIC DNA]</scope>
    <source>
        <strain evidence="2 3">FT25W</strain>
    </source>
</reference>
<organism evidence="2 3">
    <name type="scientific">Duganella alba</name>
    <dbReference type="NCBI Taxonomy" id="2666081"/>
    <lineage>
        <taxon>Bacteria</taxon>
        <taxon>Pseudomonadati</taxon>
        <taxon>Pseudomonadota</taxon>
        <taxon>Betaproteobacteria</taxon>
        <taxon>Burkholderiales</taxon>
        <taxon>Oxalobacteraceae</taxon>
        <taxon>Telluria group</taxon>
        <taxon>Duganella</taxon>
    </lineage>
</organism>
<evidence type="ECO:0000313" key="2">
    <source>
        <dbReference type="EMBL" id="MRX10645.1"/>
    </source>
</evidence>
<name>A0A6L5QLX0_9BURK</name>
<dbReference type="Proteomes" id="UP000481037">
    <property type="component" value="Unassembled WGS sequence"/>
</dbReference>
<keyword evidence="3" id="KW-1185">Reference proteome</keyword>
<dbReference type="EMBL" id="WKJM01000022">
    <property type="protein sequence ID" value="MRX10645.1"/>
    <property type="molecule type" value="Genomic_DNA"/>
</dbReference>
<sequence length="221" mass="22376">MITVNNIGGATLSAALVADKALAPVKVQSATDSGTNADLSASVAAYLSLPGFNATSSLQTDTTNTSSNGDQANALVKAVSEDDSLKGALEQFDEGLKKLVSRPETQIFQARFGADANAGGADVGVSGAQKAQQDPLLTPEPLPGVGEDGVLGVPPPASEMAADTNHDGKISEEERIRYEAPLTYRSLAHADAVDAQTNGPTAFSLTEVNSAYGAAGSTVAA</sequence>
<gene>
    <name evidence="2" type="ORF">GJ697_22690</name>
</gene>
<comment type="caution">
    <text evidence="2">The sequence shown here is derived from an EMBL/GenBank/DDBJ whole genome shotgun (WGS) entry which is preliminary data.</text>
</comment>